<dbReference type="Proteomes" id="UP000281246">
    <property type="component" value="Segment"/>
</dbReference>
<dbReference type="RefSeq" id="NP_478016.1">
    <property type="nucleotide sequence ID" value="NC_075105.1"/>
</dbReference>
<reference evidence="2 3" key="4">
    <citation type="journal article" date="2002" name="Virology">
        <title>Identification of a nucleocapsid protein (VP35) gene of shrimp white spot syndrome virus and characterization of the motif important for targeting VP35 to the nuclei of transfected insect cells.</title>
        <authorList>
            <person name="Chen L.L."/>
            <person name="Leu J.H."/>
            <person name="Huang C.J."/>
            <person name="Chou C.M."/>
            <person name="Chen S.M."/>
            <person name="Wang C.H."/>
            <person name="Lo C.F."/>
            <person name="Kou G.H."/>
        </authorList>
    </citation>
    <scope>NUCLEOTIDE SEQUENCE [LARGE SCALE GENOMIC DNA]</scope>
    <source>
        <strain evidence="2">Taiwan</strain>
    </source>
</reference>
<reference evidence="3" key="1">
    <citation type="journal article" date="2000" name="Virology">
        <title>Transcriptional analysis of the ribonucleotide reductase genes of shrimp white spot syndrome virus.</title>
        <authorList>
            <person name="Tsai M.F."/>
            <person name="Lo C.F."/>
            <person name="van Hulten M.C."/>
            <person name="Tzeng H.F."/>
            <person name="Chou C.M."/>
            <person name="Huang C.J."/>
            <person name="Wang C.H."/>
            <person name="Lin J.Y."/>
            <person name="Vlak J.M."/>
            <person name="Kou G.H."/>
        </authorList>
    </citation>
    <scope>NUCLEOTIDE SEQUENCE [LARGE SCALE GENOMIC DNA]</scope>
</reference>
<reference evidence="2 3" key="5">
    <citation type="journal article" date="2002" name="Virology">
        <title>Chimeric polypeptide of thymidine kinase and thymidylate kinase of shrimp white spot syndrome virus: thymidine kinase activity of the recombinant protein expressed in a baculovirus/insect cell system.</title>
        <authorList>
            <person name="Tzeng H.F."/>
            <person name="Chang Z.F."/>
            <person name="Peng S.E."/>
            <person name="Wang C.H."/>
            <person name="Lin J.Y."/>
            <person name="Kou G.H."/>
            <person name="Lo C.F."/>
        </authorList>
    </citation>
    <scope>NUCLEOTIDE SEQUENCE [LARGE SCALE GENOMIC DNA]</scope>
    <source>
        <strain evidence="2">Taiwan</strain>
    </source>
</reference>
<dbReference type="KEGG" id="vg:927050"/>
<feature type="compositionally biased region" description="Low complexity" evidence="1">
    <location>
        <begin position="32"/>
        <end position="57"/>
    </location>
</feature>
<evidence type="ECO:0000313" key="2">
    <source>
        <dbReference type="EMBL" id="AAL88888.1"/>
    </source>
</evidence>
<feature type="region of interest" description="Disordered" evidence="1">
    <location>
        <begin position="32"/>
        <end position="63"/>
    </location>
</feature>
<dbReference type="GeneID" id="927050"/>
<accession>Q77FK3</accession>
<organism evidence="2 3">
    <name type="scientific">White spot syndrome virus</name>
    <name type="common">WSSV</name>
    <name type="synonym">White spot bacilliform virus</name>
    <dbReference type="NCBI Taxonomy" id="92652"/>
    <lineage>
        <taxon>Viruses</taxon>
        <taxon>Viruses incertae sedis</taxon>
        <taxon>Naldaviricetes</taxon>
        <taxon>Nimaviridae</taxon>
        <taxon>Whispovirus</taxon>
        <taxon>White spot syndrome virus</taxon>
    </lineage>
</organism>
<evidence type="ECO:0000256" key="1">
    <source>
        <dbReference type="SAM" id="MobiDB-lite"/>
    </source>
</evidence>
<reference evidence="2 3" key="9">
    <citation type="journal article" date="2005" name="J. Virol.">
        <title>The unique stacked rings in the nucleocapsid of the white spot syndrome virus virion are formed by the major structural protein VP664, the largest viral structural protein ever found.</title>
        <authorList>
            <person name="Leu J.H."/>
            <person name="Tsai J.M."/>
            <person name="Wang H.C."/>
            <person name="Wang A.H."/>
            <person name="Wang C.H."/>
            <person name="Kou G.H."/>
            <person name="Lo C.F."/>
        </authorList>
    </citation>
    <scope>NUCLEOTIDE SEQUENCE [LARGE SCALE GENOMIC DNA]</scope>
    <source>
        <strain evidence="2">Taiwan</strain>
    </source>
</reference>
<proteinExistence type="predicted"/>
<sequence length="63" mass="6667">MSCSLRGFFSLMFLVVLSSCTKRFSIFSAVSSSTLSSYSSSSSSSSYSSSSPSSSSSLHGRER</sequence>
<dbReference type="EMBL" id="AF440570">
    <property type="protein sequence ID" value="AAL88888.1"/>
    <property type="molecule type" value="Genomic_DNA"/>
</dbReference>
<evidence type="ECO:0000313" key="3">
    <source>
        <dbReference type="Proteomes" id="UP000281246"/>
    </source>
</evidence>
<reference evidence="2 3" key="8">
    <citation type="journal article" date="2004" name="J. Virol.">
        <title>Genomic and proteomic analysis of thirty-nine structural proteins of shrimp white spot syndrome virus.</title>
        <authorList>
            <person name="Tsai J.M."/>
            <person name="Wang H.C."/>
            <person name="Leu J.H."/>
            <person name="Hsiao H.H."/>
            <person name="Wang A.H."/>
            <person name="Kou G.H."/>
            <person name="Lo C.F."/>
        </authorList>
    </citation>
    <scope>NUCLEOTIDE SEQUENCE [LARGE SCALE GENOMIC DNA]</scope>
    <source>
        <strain evidence="2">Taiwan</strain>
    </source>
</reference>
<reference evidence="2 3" key="7">
    <citation type="journal article" date="2002" name="Virology">
        <title>Ribonucleotide reductase of shrimp white spot syndrome virus (WSSV): expression and enzymatic activity in a baculovirus/insect cell system and WSSV-infected shrimp.</title>
        <authorList>
            <person name="Lin S.T."/>
            <person name="Chang Y.S."/>
            <person name="Wang H.C."/>
            <person name="Tzeng H.F."/>
            <person name="Chang Z.F."/>
            <person name="Lin J.Y."/>
            <person name="Wang C.H."/>
            <person name="Lo C.F."/>
            <person name="Kou G.H."/>
        </authorList>
    </citation>
    <scope>NUCLEOTIDE SEQUENCE [LARGE SCALE GENOMIC DNA]</scope>
    <source>
        <strain evidence="2">Taiwan</strain>
    </source>
</reference>
<reference evidence="2 3" key="2">
    <citation type="journal article" date="2000" name="Virology">
        <title>Identification and characterization of a shrimp white spot syndrome virus (WSSV) gene that encodes a novel chimeric polypeptide of cellular-type thymidine kinase and thymidylate kinase.</title>
        <authorList>
            <person name="Tsai M.F."/>
            <person name="Yu H.T."/>
            <person name="Tzeng H.F."/>
            <person name="Leu J.H."/>
            <person name="Chou C.M."/>
            <person name="Huang C.J."/>
            <person name="Wang C.H."/>
            <person name="Lin J.Y."/>
            <person name="Kou G.H."/>
            <person name="Lo C.F."/>
        </authorList>
    </citation>
    <scope>NUCLEOTIDE SEQUENCE [LARGE SCALE GENOMIC DNA]</scope>
    <source>
        <strain evidence="2">Taiwan</strain>
    </source>
</reference>
<protein>
    <submittedName>
        <fullName evidence="2">WSSV020</fullName>
    </submittedName>
</protein>
<reference evidence="3" key="3">
    <citation type="journal article" date="2001" name="Virology">
        <title>Cloning, characterization, and phylogenetic analysis of a shrimp white spot syndrome virus gene that encodes a protein kinase.</title>
        <authorList>
            <person name="Liu W.J."/>
            <person name="Yu H.T."/>
            <person name="Peng S.E."/>
            <person name="Chang Y.S."/>
            <person name="Pien H.W."/>
            <person name="Lin C.J."/>
            <person name="Huang C.J."/>
            <person name="Tsai M.F."/>
            <person name="Huang C.J."/>
            <person name="Wang C.H."/>
            <person name="Lin J.Y."/>
            <person name="Lo C.F."/>
            <person name="Kou G.H."/>
        </authorList>
    </citation>
    <scope>NUCLEOTIDE SEQUENCE [LARGE SCALE GENOMIC DNA]</scope>
</reference>
<organismHost>
    <name type="scientific">Crustacea</name>
    <name type="common">crustaceans</name>
    <dbReference type="NCBI Taxonomy" id="6657"/>
</organismHost>
<dbReference type="PROSITE" id="PS51257">
    <property type="entry name" value="PROKAR_LIPOPROTEIN"/>
    <property type="match status" value="1"/>
</dbReference>
<name>Q77FK3_WSSV</name>
<reference evidence="2 3" key="6">
    <citation type="journal article" date="2002" name="Virology">
        <title>Transcriptional analysis of the DNA polymerase gene of shrimp white spot syndrome virus.</title>
        <authorList>
            <person name="Chen L.L."/>
            <person name="Wang H.C."/>
            <person name="Huang C.J."/>
            <person name="Peng S.E."/>
            <person name="Chen Y.G."/>
            <person name="Lin S.J."/>
            <person name="Chen W.Y."/>
            <person name="Dai C.F."/>
            <person name="Yu H.T."/>
            <person name="Wang C.H."/>
            <person name="Lo C.F."/>
            <person name="Kou G.H."/>
        </authorList>
    </citation>
    <scope>NUCLEOTIDE SEQUENCE [LARGE SCALE GENOMIC DNA]</scope>
    <source>
        <strain evidence="2">Taiwan</strain>
    </source>
</reference>